<dbReference type="Proteomes" id="UP001177080">
    <property type="component" value="Unassembled WGS sequence"/>
</dbReference>
<feature type="non-terminal residue" evidence="1">
    <location>
        <position position="1"/>
    </location>
</feature>
<accession>A0ABT8XDB2</accession>
<organism evidence="1 2">
    <name type="scientific">Shinella curvata</name>
    <dbReference type="NCBI Taxonomy" id="1817964"/>
    <lineage>
        <taxon>Bacteria</taxon>
        <taxon>Pseudomonadati</taxon>
        <taxon>Pseudomonadota</taxon>
        <taxon>Alphaproteobacteria</taxon>
        <taxon>Hyphomicrobiales</taxon>
        <taxon>Rhizobiaceae</taxon>
        <taxon>Shinella</taxon>
    </lineage>
</organism>
<protein>
    <submittedName>
        <fullName evidence="1">Uncharacterized protein</fullName>
    </submittedName>
</protein>
<proteinExistence type="predicted"/>
<evidence type="ECO:0000313" key="2">
    <source>
        <dbReference type="Proteomes" id="UP001177080"/>
    </source>
</evidence>
<keyword evidence="2" id="KW-1185">Reference proteome</keyword>
<evidence type="ECO:0000313" key="1">
    <source>
        <dbReference type="EMBL" id="MDO6121220.1"/>
    </source>
</evidence>
<gene>
    <name evidence="1" type="ORF">GB928_008520</name>
</gene>
<name>A0ABT8XDB2_9HYPH</name>
<comment type="caution">
    <text evidence="1">The sequence shown here is derived from an EMBL/GenBank/DDBJ whole genome shotgun (WGS) entry which is preliminary data.</text>
</comment>
<dbReference type="RefSeq" id="WP_303276666.1">
    <property type="nucleotide sequence ID" value="NZ_WHSC02000003.1"/>
</dbReference>
<sequence>FASNPATKPRPNQVASVLGSVIAVGENDGVAALLPLLPKSAEGAAAVFAVAERNANAGDTGTAGILVAQGLSLDPQNADGRLLEEEIRYRSGLDSRDASLGDVLREATTRRLQKYSLAAANSDRGAAGAALALFELECRSERLGRSVAANAFKYLFQTLPSDTSPLGPALEALRRNPNLKLTLTYAVLALVEQEREGEALDLIRIAIEREFEIISQDAYSAESGLKRVLLYLSLLSPCLDEAFRRAALTDAPELLRKILPLMRDVRAAAFDLYPVQVRSLFKAAVGIAMKCGDEELIHDMLDETARLSPEDAALQSYVLQGASGSPKFLLKNTGRLKELYVRVDQSVQDRLAAQEVAAAEGEALDLSKEPQELLLPEGNESDTGDFSYGANERDEENRIIRELLNGLPTSERRDYIVEKIDGFPELDKERAIFSIKAGLVFGEYRLVETGLRFFEDDVSPTIDVLRLRYQYARRLGDLSLSVAIIEEIMDRVFKRAHDLQSSNIASLLSIREELEEVLFVQKYEQICAETTIDAQNLAGVVFTFAVSRWRLRNLPLFAFAQLRKRNVAIVSLIDGVMPSDRTGRPEIDQFAGAFTKFKRFYRRWNKGEGQGLEKWDLRPEQGIMSYEGLNVFQGFVETLQTQDRRNTFDFSNPSVLRRMERYINHASHLIRGLEDMEDVFRRVDVPIRFIVTDGHVATMPIFRQFCLLKNIKNVEAVYINNSYENYYSNLSTFVSTSLSVKNITATPTLRAPFLAVESEFLAWLDSNQHRKEEWKSLADKAMTHDRVRRQTDDVERDSVLTRVEAAREAGIHVIGLLGKVPADLAVPVDGGPAHKDIRDWLNHTVSVVGSDPRTMLLIKPHPHERRGEIGRFVTEEFADMIQGPLPSNVIILGHQWFNLKDMKELIDLGLLWNGTACMEFGMLGIPALAGGWFAPIDYPVGIRTPIDREEYEFLLRTPGAVALEPDVGLRCQALMAYMASEEMSIPHRYTARPATNIGLKRYFQWFDEDVENWRKFGDPSIERICDRIMEEKPREPLPEFMKKGWLV</sequence>
<reference evidence="1" key="1">
    <citation type="submission" date="2022-04" db="EMBL/GenBank/DDBJ databases">
        <title>Shinella lacus sp. nov., a novel member of the genus Shinella from water.</title>
        <authorList>
            <person name="Deng Y."/>
        </authorList>
    </citation>
    <scope>NUCLEOTIDE SEQUENCE</scope>
    <source>
        <strain evidence="1">JCM 31239</strain>
    </source>
</reference>
<dbReference type="EMBL" id="WHSC02000003">
    <property type="protein sequence ID" value="MDO6121220.1"/>
    <property type="molecule type" value="Genomic_DNA"/>
</dbReference>